<evidence type="ECO:0000259" key="3">
    <source>
        <dbReference type="Pfam" id="PF02397"/>
    </source>
</evidence>
<name>A0A936YR70_9HYPH</name>
<dbReference type="GO" id="GO:0016780">
    <property type="term" value="F:phosphotransferase activity, for other substituted phosphate groups"/>
    <property type="evidence" value="ECO:0007669"/>
    <property type="project" value="TreeGrafter"/>
</dbReference>
<keyword evidence="2" id="KW-0270">Exopolysaccharide synthesis</keyword>
<dbReference type="EMBL" id="JAEQNC010000007">
    <property type="protein sequence ID" value="MBL0373277.1"/>
    <property type="molecule type" value="Genomic_DNA"/>
</dbReference>
<gene>
    <name evidence="4" type="ORF">JJB09_14665</name>
</gene>
<dbReference type="Proteomes" id="UP000633219">
    <property type="component" value="Unassembled WGS sequence"/>
</dbReference>
<dbReference type="RefSeq" id="WP_201659676.1">
    <property type="nucleotide sequence ID" value="NZ_JAEQNC010000007.1"/>
</dbReference>
<evidence type="ECO:0000256" key="2">
    <source>
        <dbReference type="ARBA" id="ARBA00023169"/>
    </source>
</evidence>
<dbReference type="PANTHER" id="PTHR30576:SF8">
    <property type="entry name" value="UNDECAPRENYL-PHOSPHATE GALACTOSE PHOSPHOTRANSFERASE"/>
    <property type="match status" value="1"/>
</dbReference>
<dbReference type="GO" id="GO:0000271">
    <property type="term" value="P:polysaccharide biosynthetic process"/>
    <property type="evidence" value="ECO:0007669"/>
    <property type="project" value="UniProtKB-KW"/>
</dbReference>
<evidence type="ECO:0000256" key="1">
    <source>
        <dbReference type="ARBA" id="ARBA00006464"/>
    </source>
</evidence>
<protein>
    <submittedName>
        <fullName evidence="4">Sugar transferase</fullName>
    </submittedName>
</protein>
<evidence type="ECO:0000313" key="5">
    <source>
        <dbReference type="Proteomes" id="UP000633219"/>
    </source>
</evidence>
<reference evidence="4" key="1">
    <citation type="submission" date="2021-01" db="EMBL/GenBank/DDBJ databases">
        <title>Rhizobium sp. strain KVB221 16S ribosomal RNA gene Genome sequencing and assembly.</title>
        <authorList>
            <person name="Kang M."/>
        </authorList>
    </citation>
    <scope>NUCLEOTIDE SEQUENCE</scope>
    <source>
        <strain evidence="4">KVB221</strain>
    </source>
</reference>
<dbReference type="AlphaFoldDB" id="A0A936YR70"/>
<sequence>MRMESQLATFATHRAGSMRVKRLFDLLVAGSLSIVTLPLIAATATAVHVAVGRPLIFRQERAGQFMRTFHIGKFRTMTDARDAAGQLLPDDLRQTRLTKFLRRIRVDELPQLFAILRGEMSFVGPRPLPLATLRAFGESGRIRCSVPPGMTGWAQVNGNTRLTDEQKMALDIWYVDNHSLAMDMWIVLLTIRTIILGERLNTANIENALLHLRQRSGLRQPSGAEG</sequence>
<evidence type="ECO:0000313" key="4">
    <source>
        <dbReference type="EMBL" id="MBL0373277.1"/>
    </source>
</evidence>
<feature type="domain" description="Bacterial sugar transferase" evidence="3">
    <location>
        <begin position="21"/>
        <end position="195"/>
    </location>
</feature>
<comment type="similarity">
    <text evidence="1">Belongs to the bacterial sugar transferase family.</text>
</comment>
<dbReference type="InterPro" id="IPR003362">
    <property type="entry name" value="Bact_transf"/>
</dbReference>
<dbReference type="Pfam" id="PF02397">
    <property type="entry name" value="Bac_transf"/>
    <property type="match status" value="1"/>
</dbReference>
<keyword evidence="5" id="KW-1185">Reference proteome</keyword>
<keyword evidence="4" id="KW-0808">Transferase</keyword>
<dbReference type="PANTHER" id="PTHR30576">
    <property type="entry name" value="COLANIC BIOSYNTHESIS UDP-GLUCOSE LIPID CARRIER TRANSFERASE"/>
    <property type="match status" value="1"/>
</dbReference>
<comment type="caution">
    <text evidence="4">The sequence shown here is derived from an EMBL/GenBank/DDBJ whole genome shotgun (WGS) entry which is preliminary data.</text>
</comment>
<accession>A0A936YR70</accession>
<organism evidence="4 5">
    <name type="scientific">Rhizobium setariae</name>
    <dbReference type="NCBI Taxonomy" id="2801340"/>
    <lineage>
        <taxon>Bacteria</taxon>
        <taxon>Pseudomonadati</taxon>
        <taxon>Pseudomonadota</taxon>
        <taxon>Alphaproteobacteria</taxon>
        <taxon>Hyphomicrobiales</taxon>
        <taxon>Rhizobiaceae</taxon>
        <taxon>Rhizobium/Agrobacterium group</taxon>
        <taxon>Rhizobium</taxon>
    </lineage>
</organism>
<proteinExistence type="inferred from homology"/>